<evidence type="ECO:0000256" key="3">
    <source>
        <dbReference type="ARBA" id="ARBA00022679"/>
    </source>
</evidence>
<dbReference type="InterPro" id="IPR004868">
    <property type="entry name" value="DNA-dir_DNA_pol_B_mt/vir"/>
</dbReference>
<evidence type="ECO:0000313" key="11">
    <source>
        <dbReference type="Proteomes" id="UP001159427"/>
    </source>
</evidence>
<evidence type="ECO:0000256" key="6">
    <source>
        <dbReference type="ARBA" id="ARBA00022932"/>
    </source>
</evidence>
<evidence type="ECO:0000259" key="9">
    <source>
        <dbReference type="Pfam" id="PF03175"/>
    </source>
</evidence>
<name>A0ABN8SQ55_9CNID</name>
<evidence type="ECO:0000256" key="5">
    <source>
        <dbReference type="ARBA" id="ARBA00022705"/>
    </source>
</evidence>
<keyword evidence="7" id="KW-0238">DNA-binding</keyword>
<feature type="domain" description="DNA-directed DNA polymerase family B mitochondria/virus" evidence="9">
    <location>
        <begin position="82"/>
        <end position="116"/>
    </location>
</feature>
<dbReference type="EC" id="2.7.7.7" evidence="2"/>
<evidence type="ECO:0000313" key="10">
    <source>
        <dbReference type="EMBL" id="CAH3193728.1"/>
    </source>
</evidence>
<keyword evidence="5" id="KW-0235">DNA replication</keyword>
<protein>
    <recommendedName>
        <fullName evidence="2">DNA-directed DNA polymerase</fullName>
        <ecNumber evidence="2">2.7.7.7</ecNumber>
    </recommendedName>
</protein>
<sequence>TPEIQKAVEKGYRVVKIYEVWHFGPNQRREGLFAQYVNTFLKLKQEASGWPAEVADDPEKRQDYIANYRRHENIQLDPDKIEKNPGKRTTAKLMLNSFWGKFGEKPNKPKTVTITQPSQLYPYLFSSNFSLKNLRICTEDMTDELQGDVITEFVSGGAKNYGYKTRQGKTECKVRGFTLNVRGKQVLNFNTMKANILAEIEDPQEERRVIKVTNPNYFKRDTTHKTIKLVNQTKQYKMVFDKRVIDRDTKMTYPFGYRVLTEPDRENV</sequence>
<dbReference type="InterPro" id="IPR043502">
    <property type="entry name" value="DNA/RNA_pol_sf"/>
</dbReference>
<dbReference type="SUPFAM" id="SSF56672">
    <property type="entry name" value="DNA/RNA polymerases"/>
    <property type="match status" value="1"/>
</dbReference>
<accession>A0ABN8SQ55</accession>
<comment type="catalytic activity">
    <reaction evidence="8">
        <text>DNA(n) + a 2'-deoxyribonucleoside 5'-triphosphate = DNA(n+1) + diphosphate</text>
        <dbReference type="Rhea" id="RHEA:22508"/>
        <dbReference type="Rhea" id="RHEA-COMP:17339"/>
        <dbReference type="Rhea" id="RHEA-COMP:17340"/>
        <dbReference type="ChEBI" id="CHEBI:33019"/>
        <dbReference type="ChEBI" id="CHEBI:61560"/>
        <dbReference type="ChEBI" id="CHEBI:173112"/>
        <dbReference type="EC" id="2.7.7.7"/>
    </reaction>
</comment>
<dbReference type="PANTHER" id="PTHR33568">
    <property type="entry name" value="DNA POLYMERASE"/>
    <property type="match status" value="1"/>
</dbReference>
<dbReference type="PANTHER" id="PTHR33568:SF3">
    <property type="entry name" value="DNA-DIRECTED DNA POLYMERASE"/>
    <property type="match status" value="1"/>
</dbReference>
<gene>
    <name evidence="10" type="ORF">PEVE_00026379</name>
</gene>
<keyword evidence="3" id="KW-0808">Transferase</keyword>
<proteinExistence type="inferred from homology"/>
<comment type="similarity">
    <text evidence="1">Belongs to the DNA polymerase type-B family.</text>
</comment>
<evidence type="ECO:0000256" key="1">
    <source>
        <dbReference type="ARBA" id="ARBA00005755"/>
    </source>
</evidence>
<dbReference type="Proteomes" id="UP001159427">
    <property type="component" value="Unassembled WGS sequence"/>
</dbReference>
<keyword evidence="4" id="KW-0548">Nucleotidyltransferase</keyword>
<evidence type="ECO:0000256" key="8">
    <source>
        <dbReference type="ARBA" id="ARBA00049244"/>
    </source>
</evidence>
<comment type="caution">
    <text evidence="10">The sequence shown here is derived from an EMBL/GenBank/DDBJ whole genome shotgun (WGS) entry which is preliminary data.</text>
</comment>
<evidence type="ECO:0000256" key="2">
    <source>
        <dbReference type="ARBA" id="ARBA00012417"/>
    </source>
</evidence>
<keyword evidence="6" id="KW-0239">DNA-directed DNA polymerase</keyword>
<reference evidence="10 11" key="1">
    <citation type="submission" date="2022-05" db="EMBL/GenBank/DDBJ databases">
        <authorList>
            <consortium name="Genoscope - CEA"/>
            <person name="William W."/>
        </authorList>
    </citation>
    <scope>NUCLEOTIDE SEQUENCE [LARGE SCALE GENOMIC DNA]</scope>
</reference>
<dbReference type="Gene3D" id="1.10.287.690">
    <property type="entry name" value="Helix hairpin bin"/>
    <property type="match status" value="1"/>
</dbReference>
<evidence type="ECO:0000256" key="4">
    <source>
        <dbReference type="ARBA" id="ARBA00022695"/>
    </source>
</evidence>
<dbReference type="Pfam" id="PF03175">
    <property type="entry name" value="DNA_pol_B_2"/>
    <property type="match status" value="1"/>
</dbReference>
<organism evidence="10 11">
    <name type="scientific">Porites evermanni</name>
    <dbReference type="NCBI Taxonomy" id="104178"/>
    <lineage>
        <taxon>Eukaryota</taxon>
        <taxon>Metazoa</taxon>
        <taxon>Cnidaria</taxon>
        <taxon>Anthozoa</taxon>
        <taxon>Hexacorallia</taxon>
        <taxon>Scleractinia</taxon>
        <taxon>Fungiina</taxon>
        <taxon>Poritidae</taxon>
        <taxon>Porites</taxon>
    </lineage>
</organism>
<dbReference type="EMBL" id="CALNXI010003575">
    <property type="protein sequence ID" value="CAH3193728.1"/>
    <property type="molecule type" value="Genomic_DNA"/>
</dbReference>
<keyword evidence="11" id="KW-1185">Reference proteome</keyword>
<feature type="non-terminal residue" evidence="10">
    <location>
        <position position="1"/>
    </location>
</feature>
<evidence type="ECO:0000256" key="7">
    <source>
        <dbReference type="ARBA" id="ARBA00023125"/>
    </source>
</evidence>